<organism evidence="3 4">
    <name type="scientific">Streptomyces koyangensis</name>
    <dbReference type="NCBI Taxonomy" id="188770"/>
    <lineage>
        <taxon>Bacteria</taxon>
        <taxon>Bacillati</taxon>
        <taxon>Actinomycetota</taxon>
        <taxon>Actinomycetes</taxon>
        <taxon>Kitasatosporales</taxon>
        <taxon>Streptomycetaceae</taxon>
        <taxon>Streptomyces</taxon>
        <taxon>Streptomyces aurantiacus group</taxon>
    </lineage>
</organism>
<dbReference type="KEGG" id="sky:D0C37_20260"/>
<feature type="region of interest" description="Disordered" evidence="1">
    <location>
        <begin position="176"/>
        <end position="237"/>
    </location>
</feature>
<reference evidence="3 4" key="1">
    <citation type="submission" date="2018-08" db="EMBL/GenBank/DDBJ databases">
        <authorList>
            <person name="Ferrada E.E."/>
            <person name="Latorre B.A."/>
        </authorList>
    </citation>
    <scope>NUCLEOTIDE SEQUENCE [LARGE SCALE GENOMIC DNA]</scope>
    <source>
        <strain evidence="3 4">VK-A60T</strain>
    </source>
</reference>
<dbReference type="EMBL" id="CP031742">
    <property type="protein sequence ID" value="AXQ56696.1"/>
    <property type="molecule type" value="Genomic_DNA"/>
</dbReference>
<feature type="domain" description="Transposase IS4 N-terminal" evidence="2">
    <location>
        <begin position="59"/>
        <end position="143"/>
    </location>
</feature>
<evidence type="ECO:0000256" key="1">
    <source>
        <dbReference type="SAM" id="MobiDB-lite"/>
    </source>
</evidence>
<dbReference type="AlphaFoldDB" id="A0A385DEJ4"/>
<name>A0A385DEJ4_9ACTN</name>
<dbReference type="Proteomes" id="UP000259636">
    <property type="component" value="Chromosome"/>
</dbReference>
<protein>
    <recommendedName>
        <fullName evidence="2">Transposase IS4 N-terminal domain-containing protein</fullName>
    </recommendedName>
</protein>
<feature type="compositionally biased region" description="Basic residues" evidence="1">
    <location>
        <begin position="210"/>
        <end position="225"/>
    </location>
</feature>
<evidence type="ECO:0000313" key="3">
    <source>
        <dbReference type="EMBL" id="AXQ56696.1"/>
    </source>
</evidence>
<evidence type="ECO:0000259" key="2">
    <source>
        <dbReference type="Pfam" id="PF13006"/>
    </source>
</evidence>
<feature type="compositionally biased region" description="Polar residues" evidence="1">
    <location>
        <begin position="176"/>
        <end position="190"/>
    </location>
</feature>
<feature type="region of interest" description="Disordered" evidence="1">
    <location>
        <begin position="1"/>
        <end position="36"/>
    </location>
</feature>
<feature type="compositionally biased region" description="Low complexity" evidence="1">
    <location>
        <begin position="191"/>
        <end position="202"/>
    </location>
</feature>
<proteinExistence type="predicted"/>
<sequence>MLNHPRGSGPHLRRPRVRLPAGGPSGPTQLPLSRGDRCPACDGVGRRAAGADRDPDEGVTVELVDAAIAKHDRAEQRRRLLPARLVVYFVLALCLFARESYEEVLRVLTSGIPGSRALARVNRSSLSRARACLGEDVLETVFRQVAGPLATPATPGAWWRGLRLLALDGTQFDLPDSTSNGDTFDDPSTTGGVPFGFPQVGGPRRDRNARSPRRPPRRLPRRRTQPRLPAGQLHRSR</sequence>
<accession>A0A385DEJ4</accession>
<dbReference type="InterPro" id="IPR024473">
    <property type="entry name" value="Transposases_IS4_N"/>
</dbReference>
<dbReference type="Pfam" id="PF13006">
    <property type="entry name" value="Nterm_IS4"/>
    <property type="match status" value="1"/>
</dbReference>
<evidence type="ECO:0000313" key="4">
    <source>
        <dbReference type="Proteomes" id="UP000259636"/>
    </source>
</evidence>
<gene>
    <name evidence="3" type="ORF">D0C37_20260</name>
</gene>